<organism evidence="20">
    <name type="scientific">Ophidiaster granifer</name>
    <dbReference type="NCBI Taxonomy" id="2696483"/>
    <lineage>
        <taxon>Eukaryota</taxon>
        <taxon>Metazoa</taxon>
        <taxon>Echinodermata</taxon>
        <taxon>Eleutherozoa</taxon>
        <taxon>Asterozoa</taxon>
        <taxon>Asteroidea</taxon>
        <taxon>Valvatacea</taxon>
        <taxon>Valvatida</taxon>
        <taxon>Ophidiasteridae</taxon>
        <taxon>Ophidiaster</taxon>
    </lineage>
</organism>
<comment type="function">
    <text evidence="17">Core subunit of the mitochondrial membrane respiratory chain NADH dehydrogenase (Complex I) which catalyzes electron transfer from NADH through the respiratory chain, using ubiquinone as an electron acceptor. Essential for the catalytic activity and assembly of complex I.</text>
</comment>
<gene>
    <name evidence="20" type="primary">ND2</name>
</gene>
<evidence type="ECO:0000256" key="4">
    <source>
        <dbReference type="ARBA" id="ARBA00021008"/>
    </source>
</evidence>
<evidence type="ECO:0000256" key="2">
    <source>
        <dbReference type="ARBA" id="ARBA00007012"/>
    </source>
</evidence>
<sequence>MHRSTTLILVLNVITSTVIVASSYHWFSVWVGLEMNTLSILPILCYQFSPRNVESTIKYFLVQSFSAAIILNAVLIQAWLYSSWSVIHPLNVFTSAILVLSLSLKLGLFPCHYWFPDVIQGVNFIQGLILSTWQKVAPLIILLSISDHIETKYLIVIGTGSVLIGGWGGLNQTQVRKILAFSSISHMGWICSVIGYSASISIVMVLVYIIINSSIFIISNEFGLYSLSYLNRVVFINSAGGFCLVLAILSLGGLPPLTGFLNKFLGLNCLIENGNFLAGVLLIVGSLLSLFFYLRITFNSSLVLFPEHTLTMFTWRNGYVWGGITFPQGIILGVLVSLSVFGLVSLPFLGSNI</sequence>
<protein>
    <recommendedName>
        <fullName evidence="4 17">NADH-ubiquinone oxidoreductase chain 2</fullName>
        <ecNumber evidence="3 17">7.1.1.2</ecNumber>
    </recommendedName>
</protein>
<evidence type="ECO:0000313" key="20">
    <source>
        <dbReference type="EMBL" id="QPC56381.1"/>
    </source>
</evidence>
<dbReference type="EC" id="7.1.1.2" evidence="3 17"/>
<dbReference type="PRINTS" id="PR01436">
    <property type="entry name" value="NADHDHGNASE2"/>
</dbReference>
<evidence type="ECO:0000256" key="9">
    <source>
        <dbReference type="ARBA" id="ARBA00022967"/>
    </source>
</evidence>
<keyword evidence="13 17" id="KW-0830">Ubiquinone</keyword>
<dbReference type="RefSeq" id="YP_010042754.1">
    <property type="nucleotide sequence ID" value="NC_054227.1"/>
</dbReference>
<geneLocation type="mitochondrion" evidence="20"/>
<dbReference type="InterPro" id="IPR050175">
    <property type="entry name" value="Complex_I_Subunit_2"/>
</dbReference>
<name>A0A7S8CUI3_9ECHI</name>
<keyword evidence="15 17" id="KW-0472">Membrane</keyword>
<evidence type="ECO:0000256" key="16">
    <source>
        <dbReference type="ARBA" id="ARBA00049551"/>
    </source>
</evidence>
<dbReference type="Pfam" id="PF00361">
    <property type="entry name" value="Proton_antipo_M"/>
    <property type="match status" value="1"/>
</dbReference>
<evidence type="ECO:0000256" key="8">
    <source>
        <dbReference type="ARBA" id="ARBA00022792"/>
    </source>
</evidence>
<comment type="subcellular location">
    <subcellularLocation>
        <location evidence="1 17">Mitochondrion inner membrane</location>
        <topology evidence="1 17">Multi-pass membrane protein</topology>
    </subcellularLocation>
</comment>
<evidence type="ECO:0000256" key="7">
    <source>
        <dbReference type="ARBA" id="ARBA00022692"/>
    </source>
</evidence>
<keyword evidence="8 17" id="KW-0999">Mitochondrion inner membrane</keyword>
<comment type="similarity">
    <text evidence="2 17">Belongs to the complex I subunit 2 family.</text>
</comment>
<dbReference type="PANTHER" id="PTHR46552">
    <property type="entry name" value="NADH-UBIQUINONE OXIDOREDUCTASE CHAIN 2"/>
    <property type="match status" value="1"/>
</dbReference>
<keyword evidence="10 17" id="KW-0249">Electron transport</keyword>
<dbReference type="InterPro" id="IPR003917">
    <property type="entry name" value="NADH_UbQ_OxRdtase_chain2"/>
</dbReference>
<evidence type="ECO:0000256" key="5">
    <source>
        <dbReference type="ARBA" id="ARBA00022448"/>
    </source>
</evidence>
<evidence type="ECO:0000256" key="12">
    <source>
        <dbReference type="ARBA" id="ARBA00023027"/>
    </source>
</evidence>
<evidence type="ECO:0000256" key="17">
    <source>
        <dbReference type="RuleBase" id="RU003403"/>
    </source>
</evidence>
<evidence type="ECO:0000256" key="11">
    <source>
        <dbReference type="ARBA" id="ARBA00022989"/>
    </source>
</evidence>
<evidence type="ECO:0000259" key="18">
    <source>
        <dbReference type="Pfam" id="PF00361"/>
    </source>
</evidence>
<keyword evidence="7 17" id="KW-0812">Transmembrane</keyword>
<dbReference type="Pfam" id="PF06444">
    <property type="entry name" value="NADH_dehy_S2_C"/>
    <property type="match status" value="1"/>
</dbReference>
<evidence type="ECO:0000259" key="19">
    <source>
        <dbReference type="Pfam" id="PF06444"/>
    </source>
</evidence>
<keyword evidence="9 17" id="KW-1278">Translocase</keyword>
<feature type="transmembrane region" description="Helical" evidence="17">
    <location>
        <begin position="60"/>
        <end position="80"/>
    </location>
</feature>
<feature type="transmembrane region" description="Helical" evidence="17">
    <location>
        <begin position="275"/>
        <end position="298"/>
    </location>
</feature>
<feature type="transmembrane region" description="Helical" evidence="17">
    <location>
        <begin position="127"/>
        <end position="145"/>
    </location>
</feature>
<dbReference type="GO" id="GO:0006120">
    <property type="term" value="P:mitochondrial electron transport, NADH to ubiquinone"/>
    <property type="evidence" value="ECO:0007669"/>
    <property type="project" value="InterPro"/>
</dbReference>
<feature type="transmembrane region" description="Helical" evidence="17">
    <location>
        <begin position="229"/>
        <end position="254"/>
    </location>
</feature>
<evidence type="ECO:0000256" key="3">
    <source>
        <dbReference type="ARBA" id="ARBA00012944"/>
    </source>
</evidence>
<keyword evidence="5" id="KW-0813">Transport</keyword>
<dbReference type="AlphaFoldDB" id="A0A7S8CUI3"/>
<keyword evidence="12 17" id="KW-0520">NAD</keyword>
<feature type="transmembrane region" description="Helical" evidence="17">
    <location>
        <begin position="7"/>
        <end position="24"/>
    </location>
</feature>
<dbReference type="GO" id="GO:0005743">
    <property type="term" value="C:mitochondrial inner membrane"/>
    <property type="evidence" value="ECO:0007669"/>
    <property type="project" value="UniProtKB-SubCell"/>
</dbReference>
<evidence type="ECO:0000256" key="13">
    <source>
        <dbReference type="ARBA" id="ARBA00023075"/>
    </source>
</evidence>
<dbReference type="GeneID" id="63650073"/>
<comment type="catalytic activity">
    <reaction evidence="16 17">
        <text>a ubiquinone + NADH + 5 H(+)(in) = a ubiquinol + NAD(+) + 4 H(+)(out)</text>
        <dbReference type="Rhea" id="RHEA:29091"/>
        <dbReference type="Rhea" id="RHEA-COMP:9565"/>
        <dbReference type="Rhea" id="RHEA-COMP:9566"/>
        <dbReference type="ChEBI" id="CHEBI:15378"/>
        <dbReference type="ChEBI" id="CHEBI:16389"/>
        <dbReference type="ChEBI" id="CHEBI:17976"/>
        <dbReference type="ChEBI" id="CHEBI:57540"/>
        <dbReference type="ChEBI" id="CHEBI:57945"/>
        <dbReference type="EC" id="7.1.1.2"/>
    </reaction>
</comment>
<keyword evidence="11 17" id="KW-1133">Transmembrane helix</keyword>
<feature type="transmembrane region" description="Helical" evidence="17">
    <location>
        <begin position="190"/>
        <end position="217"/>
    </location>
</feature>
<dbReference type="PANTHER" id="PTHR46552:SF1">
    <property type="entry name" value="NADH-UBIQUINONE OXIDOREDUCTASE CHAIN 2"/>
    <property type="match status" value="1"/>
</dbReference>
<evidence type="ECO:0000256" key="10">
    <source>
        <dbReference type="ARBA" id="ARBA00022982"/>
    </source>
</evidence>
<reference evidence="20" key="1">
    <citation type="journal article" date="2021" name="Mol. Biol.">
        <title>Mitogenomes reveal alternative initiation codons and lineage-specific gene order conservation in echinoderms.</title>
        <authorList>
            <person name="Quek Z.B.R."/>
            <person name="Chang J.J.M."/>
            <person name="Ip Y.C.A."/>
            <person name="Chan Y.K.S."/>
            <person name="Huang D."/>
        </authorList>
    </citation>
    <scope>NUCLEOTIDE SEQUENCE</scope>
</reference>
<evidence type="ECO:0000256" key="6">
    <source>
        <dbReference type="ARBA" id="ARBA00022660"/>
    </source>
</evidence>
<proteinExistence type="inferred from homology"/>
<dbReference type="InterPro" id="IPR001750">
    <property type="entry name" value="ND/Mrp_TM"/>
</dbReference>
<feature type="transmembrane region" description="Helical" evidence="17">
    <location>
        <begin position="318"/>
        <end position="349"/>
    </location>
</feature>
<feature type="domain" description="NADH dehydrogenase subunit 2 C-terminal" evidence="19">
    <location>
        <begin position="290"/>
        <end position="317"/>
    </location>
</feature>
<dbReference type="CTD" id="4536"/>
<dbReference type="GO" id="GO:0008137">
    <property type="term" value="F:NADH dehydrogenase (ubiquinone) activity"/>
    <property type="evidence" value="ECO:0007669"/>
    <property type="project" value="UniProtKB-EC"/>
</dbReference>
<feature type="transmembrane region" description="Helical" evidence="17">
    <location>
        <begin position="92"/>
        <end position="115"/>
    </location>
</feature>
<dbReference type="EMBL" id="MT476592">
    <property type="protein sequence ID" value="QPC56381.1"/>
    <property type="molecule type" value="Genomic_DNA"/>
</dbReference>
<accession>A0A7S8CUI3</accession>
<evidence type="ECO:0000256" key="15">
    <source>
        <dbReference type="ARBA" id="ARBA00023136"/>
    </source>
</evidence>
<evidence type="ECO:0000256" key="14">
    <source>
        <dbReference type="ARBA" id="ARBA00023128"/>
    </source>
</evidence>
<keyword evidence="6 17" id="KW-0679">Respiratory chain</keyword>
<dbReference type="InterPro" id="IPR010933">
    <property type="entry name" value="NADH_DH_su2_C"/>
</dbReference>
<keyword evidence="14 17" id="KW-0496">Mitochondrion</keyword>
<feature type="domain" description="NADH:quinone oxidoreductase/Mrp antiporter transmembrane" evidence="18">
    <location>
        <begin position="23"/>
        <end position="288"/>
    </location>
</feature>
<feature type="transmembrane region" description="Helical" evidence="17">
    <location>
        <begin position="151"/>
        <end position="170"/>
    </location>
</feature>
<evidence type="ECO:0000256" key="1">
    <source>
        <dbReference type="ARBA" id="ARBA00004448"/>
    </source>
</evidence>